<dbReference type="AlphaFoldDB" id="A0A565BCA2"/>
<name>A0A565BCA2_9BRAS</name>
<dbReference type="EMBL" id="CABITT030000003">
    <property type="protein sequence ID" value="VVA98456.1"/>
    <property type="molecule type" value="Genomic_DNA"/>
</dbReference>
<accession>A0A565BCA2</accession>
<protein>
    <submittedName>
        <fullName evidence="1">Uncharacterized protein</fullName>
    </submittedName>
</protein>
<evidence type="ECO:0000313" key="2">
    <source>
        <dbReference type="Proteomes" id="UP000489600"/>
    </source>
</evidence>
<dbReference type="Proteomes" id="UP000489600">
    <property type="component" value="Unassembled WGS sequence"/>
</dbReference>
<gene>
    <name evidence="1" type="ORF">ANE_LOCUS8901</name>
</gene>
<organism evidence="1 2">
    <name type="scientific">Arabis nemorensis</name>
    <dbReference type="NCBI Taxonomy" id="586526"/>
    <lineage>
        <taxon>Eukaryota</taxon>
        <taxon>Viridiplantae</taxon>
        <taxon>Streptophyta</taxon>
        <taxon>Embryophyta</taxon>
        <taxon>Tracheophyta</taxon>
        <taxon>Spermatophyta</taxon>
        <taxon>Magnoliopsida</taxon>
        <taxon>eudicotyledons</taxon>
        <taxon>Gunneridae</taxon>
        <taxon>Pentapetalae</taxon>
        <taxon>rosids</taxon>
        <taxon>malvids</taxon>
        <taxon>Brassicales</taxon>
        <taxon>Brassicaceae</taxon>
        <taxon>Arabideae</taxon>
        <taxon>Arabis</taxon>
    </lineage>
</organism>
<dbReference type="OrthoDB" id="10647319at2759"/>
<sequence length="99" mass="11453">MLNLWKEKKKPRKFQTYVELKEKLLSDDQRTKQSDPIVDILNVLETKKRGTSKKKLSFQGFTLTPDTQLSVATPNLTLETSPFFSQVLLEFDKNYGEGN</sequence>
<reference evidence="1" key="1">
    <citation type="submission" date="2019-07" db="EMBL/GenBank/DDBJ databases">
        <authorList>
            <person name="Dittberner H."/>
        </authorList>
    </citation>
    <scope>NUCLEOTIDE SEQUENCE [LARGE SCALE GENOMIC DNA]</scope>
</reference>
<proteinExistence type="predicted"/>
<comment type="caution">
    <text evidence="1">The sequence shown here is derived from an EMBL/GenBank/DDBJ whole genome shotgun (WGS) entry which is preliminary data.</text>
</comment>
<evidence type="ECO:0000313" key="1">
    <source>
        <dbReference type="EMBL" id="VVA98456.1"/>
    </source>
</evidence>
<keyword evidence="2" id="KW-1185">Reference proteome</keyword>